<evidence type="ECO:0000313" key="4">
    <source>
        <dbReference type="WBParaSite" id="PSAMB.scaffold2257size24286.g17185.t1"/>
    </source>
</evidence>
<dbReference type="EC" id="2.7.7.49" evidence="1"/>
<feature type="domain" description="Integrase catalytic" evidence="2">
    <location>
        <begin position="193"/>
        <end position="287"/>
    </location>
</feature>
<sequence>MIATYPNKYVNTLKFGKADGLSRLPSGEDVDFQPMMKKIDCAIVNINTETFSTLPVSAANIQAATATDQTFQAVMALHHKGWPDHLSKGFKPVGLSVHIDDLMPFFQIHHQLAITNDCLLWGLCVLILKLLQPHVLSQLHKTHPGQSMMKRLAHKPFWWPGLNKDIAQLITACEACRSVLNNTPKVLLQPWPVAERPWKRLHINFAGLFLEAMWFIIVNAYPNWPEVIQMKVGKTTTMKVVNALSEMFSRYGIAEEIVSDNSTQFTSEEFQQWCSQQGIHHIRSAPN</sequence>
<dbReference type="PROSITE" id="PS50994">
    <property type="entry name" value="INTEGRASE"/>
    <property type="match status" value="1"/>
</dbReference>
<dbReference type="PANTHER" id="PTHR37984:SF5">
    <property type="entry name" value="PROTEIN NYNRIN-LIKE"/>
    <property type="match status" value="1"/>
</dbReference>
<dbReference type="InterPro" id="IPR012337">
    <property type="entry name" value="RNaseH-like_sf"/>
</dbReference>
<dbReference type="InterPro" id="IPR041588">
    <property type="entry name" value="Integrase_H2C2"/>
</dbReference>
<dbReference type="SUPFAM" id="SSF53098">
    <property type="entry name" value="Ribonuclease H-like"/>
    <property type="match status" value="1"/>
</dbReference>
<dbReference type="Gene3D" id="1.10.340.70">
    <property type="match status" value="1"/>
</dbReference>
<dbReference type="InterPro" id="IPR050951">
    <property type="entry name" value="Retrovirus_Pol_polyprotein"/>
</dbReference>
<dbReference type="WBParaSite" id="PSAMB.scaffold2257size24286.g17185.t1">
    <property type="protein sequence ID" value="PSAMB.scaffold2257size24286.g17185.t1"/>
    <property type="gene ID" value="PSAMB.scaffold2257size24286.g17185"/>
</dbReference>
<proteinExistence type="predicted"/>
<dbReference type="AlphaFoldDB" id="A0A914VNW6"/>
<dbReference type="GO" id="GO:0003676">
    <property type="term" value="F:nucleic acid binding"/>
    <property type="evidence" value="ECO:0007669"/>
    <property type="project" value="InterPro"/>
</dbReference>
<dbReference type="InterPro" id="IPR036397">
    <property type="entry name" value="RNaseH_sf"/>
</dbReference>
<dbReference type="GO" id="GO:0015074">
    <property type="term" value="P:DNA integration"/>
    <property type="evidence" value="ECO:0007669"/>
    <property type="project" value="InterPro"/>
</dbReference>
<keyword evidence="3" id="KW-1185">Reference proteome</keyword>
<dbReference type="GO" id="GO:0003964">
    <property type="term" value="F:RNA-directed DNA polymerase activity"/>
    <property type="evidence" value="ECO:0007669"/>
    <property type="project" value="UniProtKB-EC"/>
</dbReference>
<name>A0A914VNW6_9BILA</name>
<evidence type="ECO:0000259" key="2">
    <source>
        <dbReference type="PROSITE" id="PS50994"/>
    </source>
</evidence>
<dbReference type="Proteomes" id="UP000887566">
    <property type="component" value="Unplaced"/>
</dbReference>
<dbReference type="Gene3D" id="3.30.420.10">
    <property type="entry name" value="Ribonuclease H-like superfamily/Ribonuclease H"/>
    <property type="match status" value="1"/>
</dbReference>
<dbReference type="PANTHER" id="PTHR37984">
    <property type="entry name" value="PROTEIN CBG26694"/>
    <property type="match status" value="1"/>
</dbReference>
<evidence type="ECO:0000256" key="1">
    <source>
        <dbReference type="ARBA" id="ARBA00012493"/>
    </source>
</evidence>
<dbReference type="InterPro" id="IPR001584">
    <property type="entry name" value="Integrase_cat-core"/>
</dbReference>
<dbReference type="Pfam" id="PF00665">
    <property type="entry name" value="rve"/>
    <property type="match status" value="1"/>
</dbReference>
<evidence type="ECO:0000313" key="3">
    <source>
        <dbReference type="Proteomes" id="UP000887566"/>
    </source>
</evidence>
<dbReference type="Pfam" id="PF17921">
    <property type="entry name" value="Integrase_H2C2"/>
    <property type="match status" value="1"/>
</dbReference>
<organism evidence="3 4">
    <name type="scientific">Plectus sambesii</name>
    <dbReference type="NCBI Taxonomy" id="2011161"/>
    <lineage>
        <taxon>Eukaryota</taxon>
        <taxon>Metazoa</taxon>
        <taxon>Ecdysozoa</taxon>
        <taxon>Nematoda</taxon>
        <taxon>Chromadorea</taxon>
        <taxon>Plectida</taxon>
        <taxon>Plectina</taxon>
        <taxon>Plectoidea</taxon>
        <taxon>Plectidae</taxon>
        <taxon>Plectus</taxon>
    </lineage>
</organism>
<protein>
    <recommendedName>
        <fullName evidence="1">RNA-directed DNA polymerase</fullName>
        <ecNumber evidence="1">2.7.7.49</ecNumber>
    </recommendedName>
</protein>
<reference evidence="4" key="1">
    <citation type="submission" date="2022-11" db="UniProtKB">
        <authorList>
            <consortium name="WormBaseParasite"/>
        </authorList>
    </citation>
    <scope>IDENTIFICATION</scope>
</reference>
<accession>A0A914VNW6</accession>